<feature type="transmembrane region" description="Helical" evidence="1">
    <location>
        <begin position="21"/>
        <end position="41"/>
    </location>
</feature>
<reference evidence="2" key="1">
    <citation type="submission" date="2021-06" db="EMBL/GenBank/DDBJ databases">
        <title>Comparative genomics, transcriptomics and evolutionary studies reveal genomic signatures of adaptation to plant cell wall in hemibiotrophic fungi.</title>
        <authorList>
            <consortium name="DOE Joint Genome Institute"/>
            <person name="Baroncelli R."/>
            <person name="Diaz J.F."/>
            <person name="Benocci T."/>
            <person name="Peng M."/>
            <person name="Battaglia E."/>
            <person name="Haridas S."/>
            <person name="Andreopoulos W."/>
            <person name="Labutti K."/>
            <person name="Pangilinan J."/>
            <person name="Floch G.L."/>
            <person name="Makela M.R."/>
            <person name="Henrissat B."/>
            <person name="Grigoriev I.V."/>
            <person name="Crouch J.A."/>
            <person name="De Vries R.P."/>
            <person name="Sukno S.A."/>
            <person name="Thon M.R."/>
        </authorList>
    </citation>
    <scope>NUCLEOTIDE SEQUENCE</scope>
    <source>
        <strain evidence="2">CBS 125086</strain>
    </source>
</reference>
<accession>A0AAD8QG31</accession>
<evidence type="ECO:0000313" key="3">
    <source>
        <dbReference type="Proteomes" id="UP001230504"/>
    </source>
</evidence>
<keyword evidence="1" id="KW-0812">Transmembrane</keyword>
<dbReference type="Proteomes" id="UP001230504">
    <property type="component" value="Unassembled WGS sequence"/>
</dbReference>
<comment type="caution">
    <text evidence="2">The sequence shown here is derived from an EMBL/GenBank/DDBJ whole genome shotgun (WGS) entry which is preliminary data.</text>
</comment>
<feature type="transmembrane region" description="Helical" evidence="1">
    <location>
        <begin position="53"/>
        <end position="74"/>
    </location>
</feature>
<dbReference type="AlphaFoldDB" id="A0AAD8QG31"/>
<name>A0AAD8QG31_9PEZI</name>
<organism evidence="2 3">
    <name type="scientific">Colletotrichum navitas</name>
    <dbReference type="NCBI Taxonomy" id="681940"/>
    <lineage>
        <taxon>Eukaryota</taxon>
        <taxon>Fungi</taxon>
        <taxon>Dikarya</taxon>
        <taxon>Ascomycota</taxon>
        <taxon>Pezizomycotina</taxon>
        <taxon>Sordariomycetes</taxon>
        <taxon>Hypocreomycetidae</taxon>
        <taxon>Glomerellales</taxon>
        <taxon>Glomerellaceae</taxon>
        <taxon>Colletotrichum</taxon>
        <taxon>Colletotrichum graminicola species complex</taxon>
    </lineage>
</organism>
<protein>
    <submittedName>
        <fullName evidence="2">Uncharacterized protein</fullName>
    </submittedName>
</protein>
<gene>
    <name evidence="2" type="ORF">LY79DRAFT_501107</name>
</gene>
<keyword evidence="1" id="KW-1133">Transmembrane helix</keyword>
<keyword evidence="1" id="KW-0472">Membrane</keyword>
<dbReference type="EMBL" id="JAHLJV010000001">
    <property type="protein sequence ID" value="KAK1600703.1"/>
    <property type="molecule type" value="Genomic_DNA"/>
</dbReference>
<sequence length="117" mass="13767">ARWIDQKKARDFRFMLDVCCWLDLALIFIILQIAFFVAFALMPPPEGHALEDWLSLIRGLRTTAILFYELPFIFRKTQWISICRRHRLPSNTTEFGSIMSLVQQLILIGIIEPQMIQ</sequence>
<dbReference type="GeneID" id="85437606"/>
<feature type="non-terminal residue" evidence="2">
    <location>
        <position position="1"/>
    </location>
</feature>
<evidence type="ECO:0000256" key="1">
    <source>
        <dbReference type="SAM" id="Phobius"/>
    </source>
</evidence>
<feature type="non-terminal residue" evidence="2">
    <location>
        <position position="117"/>
    </location>
</feature>
<keyword evidence="3" id="KW-1185">Reference proteome</keyword>
<proteinExistence type="predicted"/>
<evidence type="ECO:0000313" key="2">
    <source>
        <dbReference type="EMBL" id="KAK1600703.1"/>
    </source>
</evidence>
<dbReference type="RefSeq" id="XP_060421199.1">
    <property type="nucleotide sequence ID" value="XM_060553366.1"/>
</dbReference>